<proteinExistence type="predicted"/>
<evidence type="ECO:0000313" key="2">
    <source>
        <dbReference type="Proteomes" id="UP000050794"/>
    </source>
</evidence>
<protein>
    <submittedName>
        <fullName evidence="3">Secreted protein</fullName>
    </submittedName>
</protein>
<dbReference type="EMBL" id="UYWY01005419">
    <property type="protein sequence ID" value="VDM29542.1"/>
    <property type="molecule type" value="Genomic_DNA"/>
</dbReference>
<accession>A0A183U5Q6</accession>
<dbReference type="Proteomes" id="UP000050794">
    <property type="component" value="Unassembled WGS sequence"/>
</dbReference>
<sequence length="106" mass="12539">MRHGQKPQWSHAGGGLSPQPTICAAGTTMCRCWWCAFWFWEERLRGRMEDILFAQETVDRNKREALRRCACRRVYSTCGRIPTRNVQSAKQRDSNREFCPAFWHFI</sequence>
<name>A0A183U5Q6_TOXCA</name>
<dbReference type="AlphaFoldDB" id="A0A183U5Q6"/>
<gene>
    <name evidence="1" type="ORF">TCNE_LOCUS3825</name>
</gene>
<organism evidence="2 3">
    <name type="scientific">Toxocara canis</name>
    <name type="common">Canine roundworm</name>
    <dbReference type="NCBI Taxonomy" id="6265"/>
    <lineage>
        <taxon>Eukaryota</taxon>
        <taxon>Metazoa</taxon>
        <taxon>Ecdysozoa</taxon>
        <taxon>Nematoda</taxon>
        <taxon>Chromadorea</taxon>
        <taxon>Rhabditida</taxon>
        <taxon>Spirurina</taxon>
        <taxon>Ascaridomorpha</taxon>
        <taxon>Ascaridoidea</taxon>
        <taxon>Toxocaridae</taxon>
        <taxon>Toxocara</taxon>
    </lineage>
</organism>
<reference evidence="3" key="1">
    <citation type="submission" date="2016-06" db="UniProtKB">
        <authorList>
            <consortium name="WormBaseParasite"/>
        </authorList>
    </citation>
    <scope>IDENTIFICATION</scope>
</reference>
<dbReference type="WBParaSite" id="TCNE_0000382601-mRNA-1">
    <property type="protein sequence ID" value="TCNE_0000382601-mRNA-1"/>
    <property type="gene ID" value="TCNE_0000382601"/>
</dbReference>
<evidence type="ECO:0000313" key="3">
    <source>
        <dbReference type="WBParaSite" id="TCNE_0000382601-mRNA-1"/>
    </source>
</evidence>
<reference evidence="1 2" key="2">
    <citation type="submission" date="2018-11" db="EMBL/GenBank/DDBJ databases">
        <authorList>
            <consortium name="Pathogen Informatics"/>
        </authorList>
    </citation>
    <scope>NUCLEOTIDE SEQUENCE [LARGE SCALE GENOMIC DNA]</scope>
</reference>
<keyword evidence="2" id="KW-1185">Reference proteome</keyword>
<evidence type="ECO:0000313" key="1">
    <source>
        <dbReference type="EMBL" id="VDM29542.1"/>
    </source>
</evidence>